<dbReference type="PROSITE" id="PS51257">
    <property type="entry name" value="PROKAR_LIPOPROTEIN"/>
    <property type="match status" value="1"/>
</dbReference>
<dbReference type="Pfam" id="PF08308">
    <property type="entry name" value="PEGA"/>
    <property type="match status" value="1"/>
</dbReference>
<keyword evidence="1" id="KW-0732">Signal</keyword>
<evidence type="ECO:0000256" key="1">
    <source>
        <dbReference type="SAM" id="SignalP"/>
    </source>
</evidence>
<dbReference type="RefSeq" id="WP_272745435.1">
    <property type="nucleotide sequence ID" value="NZ_JAQQKV010000002.1"/>
</dbReference>
<sequence length="138" mass="13891">MKKLVLVAAAGAALAALSGCATITRGTNDVFVVETDPVGASVKTSHGYFCDATPCSIKMPRKSEFDVTITKAGYKTWTGHVTNKISGGGGAAMAGNVLVGGIIGAAVDGSSGAMKDLVPNPLIVKLEKEETPAVAAVQ</sequence>
<feature type="signal peptide" evidence="1">
    <location>
        <begin position="1"/>
        <end position="21"/>
    </location>
</feature>
<evidence type="ECO:0000313" key="4">
    <source>
        <dbReference type="Proteomes" id="UP001218579"/>
    </source>
</evidence>
<gene>
    <name evidence="3" type="ORF">PQU98_13380</name>
</gene>
<comment type="caution">
    <text evidence="3">The sequence shown here is derived from an EMBL/GenBank/DDBJ whole genome shotgun (WGS) entry which is preliminary data.</text>
</comment>
<dbReference type="InterPro" id="IPR013229">
    <property type="entry name" value="PEGA"/>
</dbReference>
<accession>A0ABT5HLK8</accession>
<evidence type="ECO:0000313" key="3">
    <source>
        <dbReference type="EMBL" id="MDC7677131.1"/>
    </source>
</evidence>
<reference evidence="3 4" key="1">
    <citation type="submission" date="2023-01" db="EMBL/GenBank/DDBJ databases">
        <title>Novel species of the genus Asticcacaulis isolated from rivers.</title>
        <authorList>
            <person name="Lu H."/>
        </authorList>
    </citation>
    <scope>NUCLEOTIDE SEQUENCE [LARGE SCALE GENOMIC DNA]</scope>
    <source>
        <strain evidence="3 4">LKC15W</strain>
    </source>
</reference>
<organism evidence="3 4">
    <name type="scientific">Asticcacaulis machinosus</name>
    <dbReference type="NCBI Taxonomy" id="2984211"/>
    <lineage>
        <taxon>Bacteria</taxon>
        <taxon>Pseudomonadati</taxon>
        <taxon>Pseudomonadota</taxon>
        <taxon>Alphaproteobacteria</taxon>
        <taxon>Caulobacterales</taxon>
        <taxon>Caulobacteraceae</taxon>
        <taxon>Asticcacaulis</taxon>
    </lineage>
</organism>
<keyword evidence="4" id="KW-1185">Reference proteome</keyword>
<name>A0ABT5HLK8_9CAUL</name>
<proteinExistence type="predicted"/>
<protein>
    <submittedName>
        <fullName evidence="3">PEGA domain-containing protein</fullName>
    </submittedName>
</protein>
<feature type="domain" description="PEGA" evidence="2">
    <location>
        <begin position="32"/>
        <end position="82"/>
    </location>
</feature>
<dbReference type="Proteomes" id="UP001218579">
    <property type="component" value="Unassembled WGS sequence"/>
</dbReference>
<evidence type="ECO:0000259" key="2">
    <source>
        <dbReference type="Pfam" id="PF08308"/>
    </source>
</evidence>
<dbReference type="EMBL" id="JAQQKV010000002">
    <property type="protein sequence ID" value="MDC7677131.1"/>
    <property type="molecule type" value="Genomic_DNA"/>
</dbReference>
<feature type="chain" id="PRO_5045447616" evidence="1">
    <location>
        <begin position="22"/>
        <end position="138"/>
    </location>
</feature>